<dbReference type="PIRSF" id="PIRSF004846">
    <property type="entry name" value="ModA"/>
    <property type="match status" value="1"/>
</dbReference>
<dbReference type="PROSITE" id="PS51257">
    <property type="entry name" value="PROKAR_LIPOPROTEIN"/>
    <property type="match status" value="1"/>
</dbReference>
<dbReference type="GO" id="GO:0046872">
    <property type="term" value="F:metal ion binding"/>
    <property type="evidence" value="ECO:0007669"/>
    <property type="project" value="UniProtKB-KW"/>
</dbReference>
<organism evidence="7 8">
    <name type="scientific">Ruminiclostridium cellobioparum subsp. termitidis CT1112</name>
    <dbReference type="NCBI Taxonomy" id="1195236"/>
    <lineage>
        <taxon>Bacteria</taxon>
        <taxon>Bacillati</taxon>
        <taxon>Bacillota</taxon>
        <taxon>Clostridia</taxon>
        <taxon>Eubacteriales</taxon>
        <taxon>Oscillospiraceae</taxon>
        <taxon>Ruminiclostridium</taxon>
    </lineage>
</organism>
<feature type="binding site" evidence="5">
    <location>
        <position position="45"/>
    </location>
    <ligand>
        <name>molybdate</name>
        <dbReference type="ChEBI" id="CHEBI:36264"/>
    </ligand>
</feature>
<feature type="binding site" evidence="5">
    <location>
        <position position="73"/>
    </location>
    <ligand>
        <name>molybdate</name>
        <dbReference type="ChEBI" id="CHEBI:36264"/>
    </ligand>
</feature>
<dbReference type="InterPro" id="IPR050682">
    <property type="entry name" value="ModA/WtpA"/>
</dbReference>
<dbReference type="GO" id="GO:1901359">
    <property type="term" value="F:tungstate binding"/>
    <property type="evidence" value="ECO:0007669"/>
    <property type="project" value="UniProtKB-ARBA"/>
</dbReference>
<dbReference type="Pfam" id="PF13531">
    <property type="entry name" value="SBP_bac_11"/>
    <property type="match status" value="1"/>
</dbReference>
<dbReference type="GO" id="GO:0015689">
    <property type="term" value="P:molybdate ion transport"/>
    <property type="evidence" value="ECO:0007669"/>
    <property type="project" value="InterPro"/>
</dbReference>
<dbReference type="EMBL" id="AORV01000038">
    <property type="protein sequence ID" value="EMS71422.1"/>
    <property type="molecule type" value="Genomic_DNA"/>
</dbReference>
<keyword evidence="8" id="KW-1185">Reference proteome</keyword>
<dbReference type="InterPro" id="IPR005950">
    <property type="entry name" value="ModA"/>
</dbReference>
<feature type="binding site" evidence="5">
    <location>
        <position position="180"/>
    </location>
    <ligand>
        <name>molybdate</name>
        <dbReference type="ChEBI" id="CHEBI:36264"/>
    </ligand>
</feature>
<evidence type="ECO:0000313" key="7">
    <source>
        <dbReference type="EMBL" id="EMS71422.1"/>
    </source>
</evidence>
<proteinExistence type="inferred from homology"/>
<dbReference type="Gene3D" id="3.40.190.10">
    <property type="entry name" value="Periplasmic binding protein-like II"/>
    <property type="match status" value="2"/>
</dbReference>
<keyword evidence="3 5" id="KW-0479">Metal-binding</keyword>
<reference evidence="7 8" key="1">
    <citation type="journal article" date="2013" name="Genome Announc.">
        <title>Draft Genome Sequence of the Cellulolytic, Mesophilic, Anaerobic Bacterium Clostridium termitidis Strain CT1112 (DSM 5398).</title>
        <authorList>
            <person name="Lal S."/>
            <person name="Ramachandran U."/>
            <person name="Zhang X."/>
            <person name="Munir R."/>
            <person name="Sparling R."/>
            <person name="Levin D.B."/>
        </authorList>
    </citation>
    <scope>NUCLEOTIDE SEQUENCE [LARGE SCALE GENOMIC DNA]</scope>
    <source>
        <strain evidence="7 8">CT1112</strain>
    </source>
</reference>
<evidence type="ECO:0000256" key="2">
    <source>
        <dbReference type="ARBA" id="ARBA00022505"/>
    </source>
</evidence>
<dbReference type="eggNOG" id="COG0725">
    <property type="taxonomic scope" value="Bacteria"/>
</dbReference>
<accession>S0FIF1</accession>
<evidence type="ECO:0000256" key="3">
    <source>
        <dbReference type="ARBA" id="ARBA00022723"/>
    </source>
</evidence>
<dbReference type="GO" id="GO:0030973">
    <property type="term" value="F:molybdate ion binding"/>
    <property type="evidence" value="ECO:0007669"/>
    <property type="project" value="UniProtKB-ARBA"/>
</dbReference>
<dbReference type="NCBIfam" id="TIGR01256">
    <property type="entry name" value="modA"/>
    <property type="match status" value="1"/>
</dbReference>
<dbReference type="PATRIC" id="fig|1195236.3.peg.3032"/>
<feature type="signal peptide" evidence="6">
    <location>
        <begin position="1"/>
        <end position="20"/>
    </location>
</feature>
<feature type="binding site" evidence="5">
    <location>
        <position position="198"/>
    </location>
    <ligand>
        <name>molybdate</name>
        <dbReference type="ChEBI" id="CHEBI:36264"/>
    </ligand>
</feature>
<comment type="caution">
    <text evidence="7">The sequence shown here is derived from an EMBL/GenBank/DDBJ whole genome shotgun (WGS) entry which is preliminary data.</text>
</comment>
<dbReference type="PANTHER" id="PTHR30632">
    <property type="entry name" value="MOLYBDATE-BINDING PERIPLASMIC PROTEIN"/>
    <property type="match status" value="1"/>
</dbReference>
<dbReference type="Proteomes" id="UP000014155">
    <property type="component" value="Unassembled WGS sequence"/>
</dbReference>
<keyword evidence="2 5" id="KW-0500">Molybdenum</keyword>
<dbReference type="STRING" id="1195236.CTER_2711"/>
<dbReference type="SUPFAM" id="SSF53850">
    <property type="entry name" value="Periplasmic binding protein-like II"/>
    <property type="match status" value="1"/>
</dbReference>
<evidence type="ECO:0000256" key="1">
    <source>
        <dbReference type="ARBA" id="ARBA00009175"/>
    </source>
</evidence>
<dbReference type="FunFam" id="3.40.190.10:FF:000035">
    <property type="entry name" value="Molybdate ABC transporter substrate-binding protein"/>
    <property type="match status" value="1"/>
</dbReference>
<protein>
    <submittedName>
        <fullName evidence="7">Molybdenum ABC transporter, periplasmic molybdate-binding protein</fullName>
    </submittedName>
</protein>
<dbReference type="AlphaFoldDB" id="S0FIF1"/>
<gene>
    <name evidence="7" type="ORF">CTER_2711</name>
</gene>
<evidence type="ECO:0000313" key="8">
    <source>
        <dbReference type="Proteomes" id="UP000014155"/>
    </source>
</evidence>
<sequence length="263" mass="27843">MKKLFSVLLTFILCTAFLTGCGTVKTSVPPVSDQPVTLSVFAAASLTESLSEIAALYKEKAPAVTLTFNFDSSGKLQTQIENGAEADLFVSAAQKQMDALEDGYIDAGTRRDLLINKVVLIVPQDSTKGITSFEDCLTDKVSLMALGNADVPVGQYSEEIFKYLNGWDMIQKKASLGSNVKEVLSQVESGSVDCGVVYSTDAATAKAVTVAAEAPEGSHSPVVYPAAVLKSSVNAEAARAFLDYLSSPEAVAVFEQTGFEVVK</sequence>
<name>S0FIF1_RUMCE</name>
<dbReference type="RefSeq" id="WP_004626534.1">
    <property type="nucleotide sequence ID" value="NZ_AORV01000038.1"/>
</dbReference>
<evidence type="ECO:0000256" key="6">
    <source>
        <dbReference type="SAM" id="SignalP"/>
    </source>
</evidence>
<evidence type="ECO:0000256" key="5">
    <source>
        <dbReference type="PIRSR" id="PIRSR004846-1"/>
    </source>
</evidence>
<feature type="chain" id="PRO_5038805875" evidence="6">
    <location>
        <begin position="21"/>
        <end position="263"/>
    </location>
</feature>
<keyword evidence="4 6" id="KW-0732">Signal</keyword>
<dbReference type="PANTHER" id="PTHR30632:SF0">
    <property type="entry name" value="SULFATE-BINDING PROTEIN"/>
    <property type="match status" value="1"/>
</dbReference>
<comment type="similarity">
    <text evidence="1">Belongs to the bacterial solute-binding protein ModA family.</text>
</comment>
<evidence type="ECO:0000256" key="4">
    <source>
        <dbReference type="ARBA" id="ARBA00022729"/>
    </source>
</evidence>